<reference evidence="1" key="1">
    <citation type="submission" date="2021-05" db="EMBL/GenBank/DDBJ databases">
        <title>Complete genome sequence of the cellulolytic planctomycete Telmatocola sphagniphila SP2T and characterization of the first cellulase from planctomycetes.</title>
        <authorList>
            <person name="Rakitin A.L."/>
            <person name="Beletsky A.V."/>
            <person name="Naumoff D.G."/>
            <person name="Kulichevskaya I.S."/>
            <person name="Mardanov A.V."/>
            <person name="Ravin N.V."/>
            <person name="Dedysh S.N."/>
        </authorList>
    </citation>
    <scope>NUCLEOTIDE SEQUENCE</scope>
    <source>
        <strain evidence="1">SP2T</strain>
    </source>
</reference>
<dbReference type="KEGG" id="tsph:KIH39_14105"/>
<sequence length="55" mass="6262">MISFKNSVVAVFAINDQAKKSTRELQKYGFDMKKMAIVGKHYQTEEHSKKAIKAS</sequence>
<evidence type="ECO:0000313" key="2">
    <source>
        <dbReference type="Proteomes" id="UP000676194"/>
    </source>
</evidence>
<name>A0A8E6B1D8_9BACT</name>
<gene>
    <name evidence="1" type="ORF">KIH39_14105</name>
</gene>
<dbReference type="EMBL" id="CP074694">
    <property type="protein sequence ID" value="QVL29998.1"/>
    <property type="molecule type" value="Genomic_DNA"/>
</dbReference>
<organism evidence="1 2">
    <name type="scientific">Telmatocola sphagniphila</name>
    <dbReference type="NCBI Taxonomy" id="1123043"/>
    <lineage>
        <taxon>Bacteria</taxon>
        <taxon>Pseudomonadati</taxon>
        <taxon>Planctomycetota</taxon>
        <taxon>Planctomycetia</taxon>
        <taxon>Gemmatales</taxon>
        <taxon>Gemmataceae</taxon>
    </lineage>
</organism>
<accession>A0A8E6B1D8</accession>
<protein>
    <submittedName>
        <fullName evidence="1">Uncharacterized protein</fullName>
    </submittedName>
</protein>
<dbReference type="RefSeq" id="WP_213493880.1">
    <property type="nucleotide sequence ID" value="NZ_CP074694.1"/>
</dbReference>
<dbReference type="AlphaFoldDB" id="A0A8E6B1D8"/>
<evidence type="ECO:0000313" key="1">
    <source>
        <dbReference type="EMBL" id="QVL29998.1"/>
    </source>
</evidence>
<proteinExistence type="predicted"/>
<keyword evidence="2" id="KW-1185">Reference proteome</keyword>
<dbReference type="Proteomes" id="UP000676194">
    <property type="component" value="Chromosome"/>
</dbReference>